<dbReference type="GO" id="GO:0015074">
    <property type="term" value="P:DNA integration"/>
    <property type="evidence" value="ECO:0007669"/>
    <property type="project" value="UniProtKB-KW"/>
</dbReference>
<dbReference type="Pfam" id="PF00589">
    <property type="entry name" value="Phage_integrase"/>
    <property type="match status" value="1"/>
</dbReference>
<dbReference type="InterPro" id="IPR010998">
    <property type="entry name" value="Integrase_recombinase_N"/>
</dbReference>
<evidence type="ECO:0000256" key="2">
    <source>
        <dbReference type="ARBA" id="ARBA00022908"/>
    </source>
</evidence>
<comment type="similarity">
    <text evidence="1">Belongs to the 'phage' integrase family.</text>
</comment>
<dbReference type="InterPro" id="IPR044068">
    <property type="entry name" value="CB"/>
</dbReference>
<protein>
    <submittedName>
        <fullName evidence="8">Site-specific recombinase XerD</fullName>
    </submittedName>
</protein>
<dbReference type="PANTHER" id="PTHR30629:SF2">
    <property type="entry name" value="PROPHAGE INTEGRASE INTS-RELATED"/>
    <property type="match status" value="1"/>
</dbReference>
<keyword evidence="9" id="KW-1185">Reference proteome</keyword>
<feature type="domain" description="Core-binding (CB)" evidence="7">
    <location>
        <begin position="11"/>
        <end position="89"/>
    </location>
</feature>
<evidence type="ECO:0000313" key="9">
    <source>
        <dbReference type="Proteomes" id="UP000252707"/>
    </source>
</evidence>
<keyword evidence="2" id="KW-0229">DNA integration</keyword>
<dbReference type="SUPFAM" id="SSF56349">
    <property type="entry name" value="DNA breaking-rejoining enzymes"/>
    <property type="match status" value="1"/>
</dbReference>
<dbReference type="Gene3D" id="1.10.443.10">
    <property type="entry name" value="Intergrase catalytic core"/>
    <property type="match status" value="1"/>
</dbReference>
<evidence type="ECO:0000313" key="8">
    <source>
        <dbReference type="EMBL" id="RCX31689.1"/>
    </source>
</evidence>
<evidence type="ECO:0000259" key="6">
    <source>
        <dbReference type="PROSITE" id="PS51898"/>
    </source>
</evidence>
<keyword evidence="4" id="KW-0233">DNA recombination</keyword>
<organism evidence="8 9">
    <name type="scientific">Thioalbus denitrificans</name>
    <dbReference type="NCBI Taxonomy" id="547122"/>
    <lineage>
        <taxon>Bacteria</taxon>
        <taxon>Pseudomonadati</taxon>
        <taxon>Pseudomonadota</taxon>
        <taxon>Gammaproteobacteria</taxon>
        <taxon>Chromatiales</taxon>
        <taxon>Ectothiorhodospiraceae</taxon>
        <taxon>Thioalbus</taxon>
    </lineage>
</organism>
<evidence type="ECO:0000256" key="4">
    <source>
        <dbReference type="ARBA" id="ARBA00023172"/>
    </source>
</evidence>
<proteinExistence type="inferred from homology"/>
<dbReference type="InterPro" id="IPR050808">
    <property type="entry name" value="Phage_Integrase"/>
</dbReference>
<dbReference type="InterPro" id="IPR013762">
    <property type="entry name" value="Integrase-like_cat_sf"/>
</dbReference>
<reference evidence="8 9" key="1">
    <citation type="submission" date="2018-07" db="EMBL/GenBank/DDBJ databases">
        <title>Genomic Encyclopedia of Type Strains, Phase IV (KMG-IV): sequencing the most valuable type-strain genomes for metagenomic binning, comparative biology and taxonomic classification.</title>
        <authorList>
            <person name="Goeker M."/>
        </authorList>
    </citation>
    <scope>NUCLEOTIDE SEQUENCE [LARGE SCALE GENOMIC DNA]</scope>
    <source>
        <strain evidence="8 9">DSM 26407</strain>
    </source>
</reference>
<dbReference type="Gene3D" id="1.10.150.130">
    <property type="match status" value="1"/>
</dbReference>
<evidence type="ECO:0000256" key="1">
    <source>
        <dbReference type="ARBA" id="ARBA00008857"/>
    </source>
</evidence>
<sequence>MGKCAVKRKETTLEDLVDVYLEDRLLRPATVTTYREAVRRWVKETGIYELNGIERDVVLGWRNAILARARPETWNKYRRHLRALMNYAIDRGWTSSNPFKEVPPARTGHRLKKTVDSELLIRALKLLNTQADAEPEEGKLRPAWFWAMVIRAFYYTGVRRRQIVELRWGDFDMVNGVWRIRAETCKTHREWMVPLAPEVLEDLMTLYERTEARIGGKPSPAHQIYNVTLFYPKYKGRRMRVDQVGGFFHRLSKELGERITPHRLRHTMATLLAAQGDIRTLQELLGHTNISTTMGYVHPDVDRMRSLVSHLPGV</sequence>
<dbReference type="AlphaFoldDB" id="A0A369CCQ6"/>
<dbReference type="GO" id="GO:0003677">
    <property type="term" value="F:DNA binding"/>
    <property type="evidence" value="ECO:0007669"/>
    <property type="project" value="UniProtKB-UniRule"/>
</dbReference>
<accession>A0A369CCQ6</accession>
<dbReference type="CDD" id="cd00397">
    <property type="entry name" value="DNA_BRE_C"/>
    <property type="match status" value="1"/>
</dbReference>
<evidence type="ECO:0000259" key="7">
    <source>
        <dbReference type="PROSITE" id="PS51900"/>
    </source>
</evidence>
<dbReference type="GO" id="GO:0006310">
    <property type="term" value="P:DNA recombination"/>
    <property type="evidence" value="ECO:0007669"/>
    <property type="project" value="UniProtKB-KW"/>
</dbReference>
<dbReference type="InterPro" id="IPR011010">
    <property type="entry name" value="DNA_brk_join_enz"/>
</dbReference>
<dbReference type="Proteomes" id="UP000252707">
    <property type="component" value="Unassembled WGS sequence"/>
</dbReference>
<feature type="domain" description="Tyr recombinase" evidence="6">
    <location>
        <begin position="110"/>
        <end position="309"/>
    </location>
</feature>
<dbReference type="EMBL" id="QPJY01000002">
    <property type="protein sequence ID" value="RCX31689.1"/>
    <property type="molecule type" value="Genomic_DNA"/>
</dbReference>
<dbReference type="PANTHER" id="PTHR30629">
    <property type="entry name" value="PROPHAGE INTEGRASE"/>
    <property type="match status" value="1"/>
</dbReference>
<dbReference type="PROSITE" id="PS51898">
    <property type="entry name" value="TYR_RECOMBINASE"/>
    <property type="match status" value="1"/>
</dbReference>
<dbReference type="InterPro" id="IPR002104">
    <property type="entry name" value="Integrase_catalytic"/>
</dbReference>
<evidence type="ECO:0000256" key="3">
    <source>
        <dbReference type="ARBA" id="ARBA00023125"/>
    </source>
</evidence>
<gene>
    <name evidence="8" type="ORF">DFQ59_10232</name>
</gene>
<comment type="caution">
    <text evidence="8">The sequence shown here is derived from an EMBL/GenBank/DDBJ whole genome shotgun (WGS) entry which is preliminary data.</text>
</comment>
<evidence type="ECO:0000256" key="5">
    <source>
        <dbReference type="PROSITE-ProRule" id="PRU01248"/>
    </source>
</evidence>
<dbReference type="PROSITE" id="PS51900">
    <property type="entry name" value="CB"/>
    <property type="match status" value="1"/>
</dbReference>
<keyword evidence="3 5" id="KW-0238">DNA-binding</keyword>
<name>A0A369CCQ6_9GAMM</name>